<evidence type="ECO:0000313" key="1">
    <source>
        <dbReference type="EMBL" id="SVD24066.1"/>
    </source>
</evidence>
<accession>A0A382TPQ6</accession>
<organism evidence="1">
    <name type="scientific">marine metagenome</name>
    <dbReference type="NCBI Taxonomy" id="408172"/>
    <lineage>
        <taxon>unclassified sequences</taxon>
        <taxon>metagenomes</taxon>
        <taxon>ecological metagenomes</taxon>
    </lineage>
</organism>
<name>A0A382TPQ6_9ZZZZ</name>
<dbReference type="EMBL" id="UINC01138244">
    <property type="protein sequence ID" value="SVD24066.1"/>
    <property type="molecule type" value="Genomic_DNA"/>
</dbReference>
<dbReference type="AlphaFoldDB" id="A0A382TPQ6"/>
<reference evidence="1" key="1">
    <citation type="submission" date="2018-05" db="EMBL/GenBank/DDBJ databases">
        <authorList>
            <person name="Lanie J.A."/>
            <person name="Ng W.-L."/>
            <person name="Kazmierczak K.M."/>
            <person name="Andrzejewski T.M."/>
            <person name="Davidsen T.M."/>
            <person name="Wayne K.J."/>
            <person name="Tettelin H."/>
            <person name="Glass J.I."/>
            <person name="Rusch D."/>
            <person name="Podicherti R."/>
            <person name="Tsui H.-C.T."/>
            <person name="Winkler M.E."/>
        </authorList>
    </citation>
    <scope>NUCLEOTIDE SEQUENCE</scope>
</reference>
<proteinExistence type="predicted"/>
<protein>
    <submittedName>
        <fullName evidence="1">Uncharacterized protein</fullName>
    </submittedName>
</protein>
<sequence length="74" mass="8285">REKGTLGNIAVDSDFEELKYYRTTFKVGGHELELVTGFNYKGEDLELNTDNLESRGTSIEIAIYKPNGALLWSG</sequence>
<feature type="non-terminal residue" evidence="1">
    <location>
        <position position="1"/>
    </location>
</feature>
<gene>
    <name evidence="1" type="ORF">METZ01_LOCUS376920</name>
</gene>